<dbReference type="PATRIC" id="fig|1299334.3.peg.3830"/>
<comment type="caution">
    <text evidence="2">The sequence shown here is derived from an EMBL/GenBank/DDBJ whole genome shotgun (WGS) entry which is preliminary data.</text>
</comment>
<sequence length="245" mass="25605">MLIQRANTLDGATVDVRVGARIEEVAGELAPRARGNVRRRGWNRAARTARPPRPPVLGGGRGRLGAAGPRRCATATGWPARCQCPVGSDGWIRRSATTIRWPPAGPNAARRHLAAGAGARTAPERRAVDPQLGGLTRVGLADHPDGRLRSADPSWSDALGTAHQPGRAQPPLARYGVTGVTDATPDLDVADIVTLTELHRAGIAPTRALPVAGKRILHDDDLDLDALPAGSPSATVPAVRSLSTV</sequence>
<feature type="compositionally biased region" description="Basic and acidic residues" evidence="1">
    <location>
        <begin position="140"/>
        <end position="150"/>
    </location>
</feature>
<proteinExistence type="predicted"/>
<feature type="region of interest" description="Disordered" evidence="1">
    <location>
        <begin position="99"/>
        <end position="172"/>
    </location>
</feature>
<reference evidence="2" key="1">
    <citation type="submission" date="2014-01" db="EMBL/GenBank/DDBJ databases">
        <authorList>
            <person name="Brown-Elliot B."/>
            <person name="Wallace R."/>
            <person name="Lenaerts A."/>
            <person name="Ordway D."/>
            <person name="DeGroote M.A."/>
            <person name="Parker T."/>
            <person name="Sizemore C."/>
            <person name="Tallon L.J."/>
            <person name="Sadzewicz L.K."/>
            <person name="Sengamalay N."/>
            <person name="Fraser C.M."/>
            <person name="Hine E."/>
            <person name="Shefchek K.A."/>
            <person name="Das S.P."/>
            <person name="Tettelin H."/>
        </authorList>
    </citation>
    <scope>NUCLEOTIDE SEQUENCE [LARGE SCALE GENOMIC DNA]</scope>
    <source>
        <strain evidence="2">4042</strain>
    </source>
</reference>
<protein>
    <submittedName>
        <fullName evidence="2">Amidohydrolase family protein</fullName>
    </submittedName>
</protein>
<feature type="region of interest" description="Disordered" evidence="1">
    <location>
        <begin position="40"/>
        <end position="68"/>
    </location>
</feature>
<gene>
    <name evidence="2" type="ORF">I553_2776</name>
</gene>
<dbReference type="AlphaFoldDB" id="X8BJ33"/>
<name>X8BJ33_MYCXE</name>
<dbReference type="EMBL" id="JAOB01000038">
    <property type="protein sequence ID" value="EUA44122.1"/>
    <property type="molecule type" value="Genomic_DNA"/>
</dbReference>
<organism evidence="2">
    <name type="scientific">Mycobacterium xenopi 4042</name>
    <dbReference type="NCBI Taxonomy" id="1299334"/>
    <lineage>
        <taxon>Bacteria</taxon>
        <taxon>Bacillati</taxon>
        <taxon>Actinomycetota</taxon>
        <taxon>Actinomycetes</taxon>
        <taxon>Mycobacteriales</taxon>
        <taxon>Mycobacteriaceae</taxon>
        <taxon>Mycobacterium</taxon>
    </lineage>
</organism>
<accession>X8BJ33</accession>
<evidence type="ECO:0000256" key="1">
    <source>
        <dbReference type="SAM" id="MobiDB-lite"/>
    </source>
</evidence>
<keyword evidence="2" id="KW-0378">Hydrolase</keyword>
<evidence type="ECO:0000313" key="2">
    <source>
        <dbReference type="EMBL" id="EUA44122.1"/>
    </source>
</evidence>
<dbReference type="GO" id="GO:0016787">
    <property type="term" value="F:hydrolase activity"/>
    <property type="evidence" value="ECO:0007669"/>
    <property type="project" value="UniProtKB-KW"/>
</dbReference>